<name>A0A6J5RTI9_9CAUD</name>
<dbReference type="EMBL" id="LR797252">
    <property type="protein sequence ID" value="CAB4196881.1"/>
    <property type="molecule type" value="Genomic_DNA"/>
</dbReference>
<protein>
    <submittedName>
        <fullName evidence="1">RNA ligase domain, REL/Rln2</fullName>
    </submittedName>
</protein>
<dbReference type="Gene3D" id="3.30.470.30">
    <property type="entry name" value="DNA ligase/mRNA capping enzyme"/>
    <property type="match status" value="1"/>
</dbReference>
<dbReference type="GO" id="GO:0016874">
    <property type="term" value="F:ligase activity"/>
    <property type="evidence" value="ECO:0007669"/>
    <property type="project" value="UniProtKB-KW"/>
</dbReference>
<sequence>MKSYPSITKDIRNDIYIYAFNKIDGSNIRCEWNIKRGFYKFGTRNELIDENSKPFGRAIKIIKDKFEEDLTLVCKEHKWRDALFFFEFYGPSSCFGTHNFEEDMTAVLIDVNPYKEGIMPPTEFIKYFGHLDIAKVLYEGHVTVDFVDSIKNSTLKGMSEEGVVCKGLNDKKTKMPVMFKIKSKAWLGKLKVYCNGNDSLFNKLA</sequence>
<evidence type="ECO:0000313" key="1">
    <source>
        <dbReference type="EMBL" id="CAB4196881.1"/>
    </source>
</evidence>
<keyword evidence="1" id="KW-0436">Ligase</keyword>
<gene>
    <name evidence="1" type="ORF">UFOVP1290_401</name>
</gene>
<reference evidence="1" key="1">
    <citation type="submission" date="2020-05" db="EMBL/GenBank/DDBJ databases">
        <authorList>
            <person name="Chiriac C."/>
            <person name="Salcher M."/>
            <person name="Ghai R."/>
            <person name="Kavagutti S V."/>
        </authorList>
    </citation>
    <scope>NUCLEOTIDE SEQUENCE</scope>
</reference>
<proteinExistence type="predicted"/>
<organism evidence="1">
    <name type="scientific">uncultured Caudovirales phage</name>
    <dbReference type="NCBI Taxonomy" id="2100421"/>
    <lineage>
        <taxon>Viruses</taxon>
        <taxon>Duplodnaviria</taxon>
        <taxon>Heunggongvirae</taxon>
        <taxon>Uroviricota</taxon>
        <taxon>Caudoviricetes</taxon>
        <taxon>Peduoviridae</taxon>
        <taxon>Maltschvirus</taxon>
        <taxon>Maltschvirus maltsch</taxon>
    </lineage>
</organism>
<accession>A0A6J5RTI9</accession>
<dbReference type="SUPFAM" id="SSF56091">
    <property type="entry name" value="DNA ligase/mRNA capping enzyme, catalytic domain"/>
    <property type="match status" value="1"/>
</dbReference>